<proteinExistence type="predicted"/>
<keyword evidence="3" id="KW-0472">Membrane</keyword>
<dbReference type="Pfam" id="PF06874">
    <property type="entry name" value="FBPase_2"/>
    <property type="match status" value="1"/>
</dbReference>
<evidence type="ECO:0000256" key="3">
    <source>
        <dbReference type="SAM" id="Phobius"/>
    </source>
</evidence>
<sequence length="445" mass="50552">MDKLMGYHSLDIQWGNHDIIWMAAAAGSLVCLAIILRISLRYKNLATLEDGYGISLLPLAIFAMQTYDLPPKTFGAGKSSEREFSEWENELYAKMEKAIAIIQFKLEGQIISRHPEYHMEDRRFLQTIDLQKGTVCIGGHTYSLIDKDFPTLEGEDPYALTKEEKAVIDCLARNVKNSVKLQSHAKFLFDKGSMYLVYNEQVLFHGCIPFTKEGELASFVDEKGGRYAGKCLLDYFHKVVQDCYPARAEDEDQKKSLDALWYLWCGKLSPLFGKERMTTFERYFIEDKESHKEGKNAYFTLREHEHVAYSLIREFNANPERAHIVNGHVPVKANKGEQPVKAGGKVITIDGGFSRAYQKVTGIAGYTLIYNSYGLLLATHNGFCYGDTIAENDDMQTDTQILESQKGRVLIETTDIGRKLAKDVENLRLLLRAYNCGLIEENRAI</sequence>
<feature type="transmembrane region" description="Helical" evidence="3">
    <location>
        <begin position="20"/>
        <end position="40"/>
    </location>
</feature>
<dbReference type="EMBL" id="JARGDH010000023">
    <property type="protein sequence ID" value="KAL0265482.1"/>
    <property type="molecule type" value="Genomic_DNA"/>
</dbReference>
<keyword evidence="3" id="KW-0812">Transmembrane</keyword>
<gene>
    <name evidence="4" type="ORF">PYX00_010985</name>
</gene>
<dbReference type="AlphaFoldDB" id="A0AAW2H779"/>
<accession>A0AAW2H779</accession>
<keyword evidence="3" id="KW-1133">Transmembrane helix</keyword>
<name>A0AAW2H779_9NEOP</name>
<dbReference type="GO" id="GO:0006094">
    <property type="term" value="P:gluconeogenesis"/>
    <property type="evidence" value="ECO:0007669"/>
    <property type="project" value="InterPro"/>
</dbReference>
<evidence type="ECO:0000256" key="1">
    <source>
        <dbReference type="ARBA" id="ARBA00022801"/>
    </source>
</evidence>
<evidence type="ECO:0008006" key="5">
    <source>
        <dbReference type="Google" id="ProtNLM"/>
    </source>
</evidence>
<reference evidence="4" key="1">
    <citation type="journal article" date="2024" name="Gigascience">
        <title>Chromosome-level genome of the poultry shaft louse Menopon gallinae provides insight into the host-switching and adaptive evolution of parasitic lice.</title>
        <authorList>
            <person name="Xu Y."/>
            <person name="Ma L."/>
            <person name="Liu S."/>
            <person name="Liang Y."/>
            <person name="Liu Q."/>
            <person name="He Z."/>
            <person name="Tian L."/>
            <person name="Duan Y."/>
            <person name="Cai W."/>
            <person name="Li H."/>
            <person name="Song F."/>
        </authorList>
    </citation>
    <scope>NUCLEOTIDE SEQUENCE</scope>
    <source>
        <strain evidence="4">Cailab_2023a</strain>
    </source>
</reference>
<evidence type="ECO:0000313" key="4">
    <source>
        <dbReference type="EMBL" id="KAL0265482.1"/>
    </source>
</evidence>
<protein>
    <recommendedName>
        <fullName evidence="5">Fructose-bisphosphatase</fullName>
    </recommendedName>
</protein>
<organism evidence="4">
    <name type="scientific">Menopon gallinae</name>
    <name type="common">poultry shaft louse</name>
    <dbReference type="NCBI Taxonomy" id="328185"/>
    <lineage>
        <taxon>Eukaryota</taxon>
        <taxon>Metazoa</taxon>
        <taxon>Ecdysozoa</taxon>
        <taxon>Arthropoda</taxon>
        <taxon>Hexapoda</taxon>
        <taxon>Insecta</taxon>
        <taxon>Pterygota</taxon>
        <taxon>Neoptera</taxon>
        <taxon>Paraneoptera</taxon>
        <taxon>Psocodea</taxon>
        <taxon>Troctomorpha</taxon>
        <taxon>Phthiraptera</taxon>
        <taxon>Amblycera</taxon>
        <taxon>Menoponidae</taxon>
        <taxon>Menopon</taxon>
    </lineage>
</organism>
<keyword evidence="2" id="KW-0464">Manganese</keyword>
<dbReference type="GO" id="GO:0042132">
    <property type="term" value="F:fructose 1,6-bisphosphate 1-phosphatase activity"/>
    <property type="evidence" value="ECO:0007669"/>
    <property type="project" value="InterPro"/>
</dbReference>
<evidence type="ECO:0000256" key="2">
    <source>
        <dbReference type="ARBA" id="ARBA00023211"/>
    </source>
</evidence>
<keyword evidence="1" id="KW-0378">Hydrolase</keyword>
<dbReference type="InterPro" id="IPR009164">
    <property type="entry name" value="FBPtase_class3"/>
</dbReference>
<comment type="caution">
    <text evidence="4">The sequence shown here is derived from an EMBL/GenBank/DDBJ whole genome shotgun (WGS) entry which is preliminary data.</text>
</comment>